<sequence>MQVKKYSGELVEFDVNRLKGSLSKSGASSDVVDEVWDAMRPMVYDGISTRDLYRLAFHLLKREADSFAARYSLKRALKDLGPAGYFFEQWVAKLFGHVHYQTLTGQLLTGNSVTHEVDVVAQKDDELLLVECKFRNTEEAKITVTTPMYFLSRVNDFQGRKFSFFGKPMEFTAGWLVTNAYMTTDSIHFAQYYGLNLLSWDYPTDSSIKRRVDNAGLYPITCLTTVTKNEKDTLLKQGCILVKDIIDDESQLDTLHCAPRKRRRILQEAIELVNHQKP</sequence>
<dbReference type="GO" id="GO:0009307">
    <property type="term" value="P:DNA restriction-modification system"/>
    <property type="evidence" value="ECO:0007669"/>
    <property type="project" value="InterPro"/>
</dbReference>
<proteinExistence type="predicted"/>
<dbReference type="GO" id="GO:0005524">
    <property type="term" value="F:ATP binding"/>
    <property type="evidence" value="ECO:0007669"/>
    <property type="project" value="UniProtKB-UniRule"/>
</dbReference>
<dbReference type="InterPro" id="IPR011335">
    <property type="entry name" value="Restrct_endonuc-II-like"/>
</dbReference>
<evidence type="ECO:0000259" key="4">
    <source>
        <dbReference type="PROSITE" id="PS51161"/>
    </source>
</evidence>
<evidence type="ECO:0000256" key="1">
    <source>
        <dbReference type="ARBA" id="ARBA00022741"/>
    </source>
</evidence>
<protein>
    <submittedName>
        <fullName evidence="5">ATP cone domain-containing protein</fullName>
    </submittedName>
</protein>
<dbReference type="OrthoDB" id="320396at2"/>
<dbReference type="EMBL" id="FOQO01000002">
    <property type="protein sequence ID" value="SFI04257.1"/>
    <property type="molecule type" value="Genomic_DNA"/>
</dbReference>
<evidence type="ECO:0000313" key="5">
    <source>
        <dbReference type="EMBL" id="SFI04257.1"/>
    </source>
</evidence>
<name>A0A1I3EZA4_9SPHI</name>
<evidence type="ECO:0000256" key="3">
    <source>
        <dbReference type="PROSITE-ProRule" id="PRU00492"/>
    </source>
</evidence>
<dbReference type="STRING" id="1477437.SAMN05444682_10286"/>
<dbReference type="PROSITE" id="PS51161">
    <property type="entry name" value="ATP_CONE"/>
    <property type="match status" value="1"/>
</dbReference>
<dbReference type="SUPFAM" id="SSF52980">
    <property type="entry name" value="Restriction endonuclease-like"/>
    <property type="match status" value="1"/>
</dbReference>
<dbReference type="GO" id="GO:0003677">
    <property type="term" value="F:DNA binding"/>
    <property type="evidence" value="ECO:0007669"/>
    <property type="project" value="InterPro"/>
</dbReference>
<dbReference type="RefSeq" id="WP_090625770.1">
    <property type="nucleotide sequence ID" value="NZ_FOQO01000002.1"/>
</dbReference>
<evidence type="ECO:0000313" key="6">
    <source>
        <dbReference type="Proteomes" id="UP000198670"/>
    </source>
</evidence>
<dbReference type="Gene3D" id="3.40.1350.10">
    <property type="match status" value="1"/>
</dbReference>
<dbReference type="Proteomes" id="UP000198670">
    <property type="component" value="Unassembled WGS sequence"/>
</dbReference>
<dbReference type="AlphaFoldDB" id="A0A1I3EZA4"/>
<dbReference type="InterPro" id="IPR007560">
    <property type="entry name" value="Restrct_endonuc_IV_Mrr"/>
</dbReference>
<feature type="domain" description="ATP-cone" evidence="4">
    <location>
        <begin position="1"/>
        <end position="82"/>
    </location>
</feature>
<keyword evidence="6" id="KW-1185">Reference proteome</keyword>
<reference evidence="5 6" key="1">
    <citation type="submission" date="2016-10" db="EMBL/GenBank/DDBJ databases">
        <authorList>
            <person name="de Groot N.N."/>
        </authorList>
    </citation>
    <scope>NUCLEOTIDE SEQUENCE [LARGE SCALE GENOMIC DNA]</scope>
    <source>
        <strain evidence="5 6">RK1</strain>
    </source>
</reference>
<dbReference type="InterPro" id="IPR011856">
    <property type="entry name" value="tRNA_endonuc-like_dom_sf"/>
</dbReference>
<dbReference type="InterPro" id="IPR005144">
    <property type="entry name" value="ATP-cone_dom"/>
</dbReference>
<gene>
    <name evidence="5" type="ORF">SAMN05444682_10286</name>
</gene>
<dbReference type="GO" id="GO:0004519">
    <property type="term" value="F:endonuclease activity"/>
    <property type="evidence" value="ECO:0007669"/>
    <property type="project" value="InterPro"/>
</dbReference>
<organism evidence="5 6">
    <name type="scientific">Parapedobacter indicus</name>
    <dbReference type="NCBI Taxonomy" id="1477437"/>
    <lineage>
        <taxon>Bacteria</taxon>
        <taxon>Pseudomonadati</taxon>
        <taxon>Bacteroidota</taxon>
        <taxon>Sphingobacteriia</taxon>
        <taxon>Sphingobacteriales</taxon>
        <taxon>Sphingobacteriaceae</taxon>
        <taxon>Parapedobacter</taxon>
    </lineage>
</organism>
<keyword evidence="1 3" id="KW-0547">Nucleotide-binding</keyword>
<evidence type="ECO:0000256" key="2">
    <source>
        <dbReference type="ARBA" id="ARBA00022840"/>
    </source>
</evidence>
<dbReference type="Pfam" id="PF22357">
    <property type="entry name" value="AF1548-like_C"/>
    <property type="match status" value="1"/>
</dbReference>
<dbReference type="Pfam" id="PF04471">
    <property type="entry name" value="Mrr_cat"/>
    <property type="match status" value="1"/>
</dbReference>
<accession>A0A1I3EZA4</accession>
<keyword evidence="2 3" id="KW-0067">ATP-binding</keyword>
<dbReference type="InterPro" id="IPR054374">
    <property type="entry name" value="AF1548-like_C"/>
</dbReference>